<comment type="caution">
    <text evidence="2">The sequence shown here is derived from an EMBL/GenBank/DDBJ whole genome shotgun (WGS) entry which is preliminary data.</text>
</comment>
<dbReference type="VEuPathDB" id="ToxoDB:CSUI_009476"/>
<gene>
    <name evidence="2" type="ORF">CSUI_009476</name>
</gene>
<feature type="non-terminal residue" evidence="2">
    <location>
        <position position="1"/>
    </location>
</feature>
<dbReference type="RefSeq" id="XP_067918431.1">
    <property type="nucleotide sequence ID" value="XM_068069592.1"/>
</dbReference>
<reference evidence="2 3" key="1">
    <citation type="journal article" date="2017" name="Int. J. Parasitol.">
        <title>The genome of the protozoan parasite Cystoisospora suis and a reverse vaccinology approach to identify vaccine candidates.</title>
        <authorList>
            <person name="Palmieri N."/>
            <person name="Shrestha A."/>
            <person name="Ruttkowski B."/>
            <person name="Beck T."/>
            <person name="Vogl C."/>
            <person name="Tomley F."/>
            <person name="Blake D.P."/>
            <person name="Joachim A."/>
        </authorList>
    </citation>
    <scope>NUCLEOTIDE SEQUENCE [LARGE SCALE GENOMIC DNA]</scope>
    <source>
        <strain evidence="2 3">Wien I</strain>
    </source>
</reference>
<sequence length="65" mass="7600">SFFSLSYDVSVLFFLSCLFPRRESLFCFISSFLCLIPLFLFPSFNYNLVLRRSMIKQGCLLLISV</sequence>
<feature type="transmembrane region" description="Helical" evidence="1">
    <location>
        <begin position="25"/>
        <end position="44"/>
    </location>
</feature>
<protein>
    <submittedName>
        <fullName evidence="2">Uncharacterized protein</fullName>
    </submittedName>
</protein>
<keyword evidence="1" id="KW-0812">Transmembrane</keyword>
<dbReference type="EMBL" id="MIGC01005669">
    <property type="protein sequence ID" value="PHJ16706.1"/>
    <property type="molecule type" value="Genomic_DNA"/>
</dbReference>
<evidence type="ECO:0000256" key="1">
    <source>
        <dbReference type="SAM" id="Phobius"/>
    </source>
</evidence>
<keyword evidence="3" id="KW-1185">Reference proteome</keyword>
<proteinExistence type="predicted"/>
<keyword evidence="1" id="KW-0472">Membrane</keyword>
<organism evidence="2 3">
    <name type="scientific">Cystoisospora suis</name>
    <dbReference type="NCBI Taxonomy" id="483139"/>
    <lineage>
        <taxon>Eukaryota</taxon>
        <taxon>Sar</taxon>
        <taxon>Alveolata</taxon>
        <taxon>Apicomplexa</taxon>
        <taxon>Conoidasida</taxon>
        <taxon>Coccidia</taxon>
        <taxon>Eucoccidiorida</taxon>
        <taxon>Eimeriorina</taxon>
        <taxon>Sarcocystidae</taxon>
        <taxon>Cystoisospora</taxon>
    </lineage>
</organism>
<dbReference type="Proteomes" id="UP000221165">
    <property type="component" value="Unassembled WGS sequence"/>
</dbReference>
<name>A0A2C6KK12_9APIC</name>
<keyword evidence="1" id="KW-1133">Transmembrane helix</keyword>
<evidence type="ECO:0000313" key="3">
    <source>
        <dbReference type="Proteomes" id="UP000221165"/>
    </source>
</evidence>
<dbReference type="AlphaFoldDB" id="A0A2C6KK12"/>
<dbReference type="GeneID" id="94432803"/>
<accession>A0A2C6KK12</accession>
<evidence type="ECO:0000313" key="2">
    <source>
        <dbReference type="EMBL" id="PHJ16706.1"/>
    </source>
</evidence>